<reference evidence="2" key="1">
    <citation type="journal article" date="2020" name="Nat. Commun.">
        <title>Large-scale genome sequencing of mycorrhizal fungi provides insights into the early evolution of symbiotic traits.</title>
        <authorList>
            <person name="Miyauchi S."/>
            <person name="Kiss E."/>
            <person name="Kuo A."/>
            <person name="Drula E."/>
            <person name="Kohler A."/>
            <person name="Sanchez-Garcia M."/>
            <person name="Morin E."/>
            <person name="Andreopoulos B."/>
            <person name="Barry K.W."/>
            <person name="Bonito G."/>
            <person name="Buee M."/>
            <person name="Carver A."/>
            <person name="Chen C."/>
            <person name="Cichocki N."/>
            <person name="Clum A."/>
            <person name="Culley D."/>
            <person name="Crous P.W."/>
            <person name="Fauchery L."/>
            <person name="Girlanda M."/>
            <person name="Hayes R.D."/>
            <person name="Keri Z."/>
            <person name="LaButti K."/>
            <person name="Lipzen A."/>
            <person name="Lombard V."/>
            <person name="Magnuson J."/>
            <person name="Maillard F."/>
            <person name="Murat C."/>
            <person name="Nolan M."/>
            <person name="Ohm R.A."/>
            <person name="Pangilinan J."/>
            <person name="Pereira M.F."/>
            <person name="Perotto S."/>
            <person name="Peter M."/>
            <person name="Pfister S."/>
            <person name="Riley R."/>
            <person name="Sitrit Y."/>
            <person name="Stielow J.B."/>
            <person name="Szollosi G."/>
            <person name="Zifcakova L."/>
            <person name="Stursova M."/>
            <person name="Spatafora J.W."/>
            <person name="Tedersoo L."/>
            <person name="Vaario L.M."/>
            <person name="Yamada A."/>
            <person name="Yan M."/>
            <person name="Wang P."/>
            <person name="Xu J."/>
            <person name="Bruns T."/>
            <person name="Baldrian P."/>
            <person name="Vilgalys R."/>
            <person name="Dunand C."/>
            <person name="Henrissat B."/>
            <person name="Grigoriev I.V."/>
            <person name="Hibbett D."/>
            <person name="Nagy L.G."/>
            <person name="Martin F.M."/>
        </authorList>
    </citation>
    <scope>NUCLEOTIDE SEQUENCE</scope>
    <source>
        <strain evidence="2">UH-Tt-Lm1</strain>
    </source>
</reference>
<feature type="compositionally biased region" description="Basic and acidic residues" evidence="1">
    <location>
        <begin position="1"/>
        <end position="13"/>
    </location>
</feature>
<feature type="region of interest" description="Disordered" evidence="1">
    <location>
        <begin position="96"/>
        <end position="115"/>
    </location>
</feature>
<comment type="caution">
    <text evidence="2">The sequence shown here is derived from an EMBL/GenBank/DDBJ whole genome shotgun (WGS) entry which is preliminary data.</text>
</comment>
<gene>
    <name evidence="2" type="ORF">BJ322DRAFT_1113309</name>
</gene>
<evidence type="ECO:0000313" key="2">
    <source>
        <dbReference type="EMBL" id="KAF9779499.1"/>
    </source>
</evidence>
<keyword evidence="3" id="KW-1185">Reference proteome</keyword>
<name>A0A9P6L1S0_9AGAM</name>
<protein>
    <submittedName>
        <fullName evidence="2">Uncharacterized protein</fullName>
    </submittedName>
</protein>
<evidence type="ECO:0000313" key="3">
    <source>
        <dbReference type="Proteomes" id="UP000736335"/>
    </source>
</evidence>
<organism evidence="2 3">
    <name type="scientific">Thelephora terrestris</name>
    <dbReference type="NCBI Taxonomy" id="56493"/>
    <lineage>
        <taxon>Eukaryota</taxon>
        <taxon>Fungi</taxon>
        <taxon>Dikarya</taxon>
        <taxon>Basidiomycota</taxon>
        <taxon>Agaricomycotina</taxon>
        <taxon>Agaricomycetes</taxon>
        <taxon>Thelephorales</taxon>
        <taxon>Thelephoraceae</taxon>
        <taxon>Thelephora</taxon>
    </lineage>
</organism>
<feature type="region of interest" description="Disordered" evidence="1">
    <location>
        <begin position="33"/>
        <end position="53"/>
    </location>
</feature>
<reference evidence="2" key="2">
    <citation type="submission" date="2020-11" db="EMBL/GenBank/DDBJ databases">
        <authorList>
            <consortium name="DOE Joint Genome Institute"/>
            <person name="Kuo A."/>
            <person name="Miyauchi S."/>
            <person name="Kiss E."/>
            <person name="Drula E."/>
            <person name="Kohler A."/>
            <person name="Sanchez-Garcia M."/>
            <person name="Andreopoulos B."/>
            <person name="Barry K.W."/>
            <person name="Bonito G."/>
            <person name="Buee M."/>
            <person name="Carver A."/>
            <person name="Chen C."/>
            <person name="Cichocki N."/>
            <person name="Clum A."/>
            <person name="Culley D."/>
            <person name="Crous P.W."/>
            <person name="Fauchery L."/>
            <person name="Girlanda M."/>
            <person name="Hayes R."/>
            <person name="Keri Z."/>
            <person name="Labutti K."/>
            <person name="Lipzen A."/>
            <person name="Lombard V."/>
            <person name="Magnuson J."/>
            <person name="Maillard F."/>
            <person name="Morin E."/>
            <person name="Murat C."/>
            <person name="Nolan M."/>
            <person name="Ohm R."/>
            <person name="Pangilinan J."/>
            <person name="Pereira M."/>
            <person name="Perotto S."/>
            <person name="Peter M."/>
            <person name="Riley R."/>
            <person name="Sitrit Y."/>
            <person name="Stielow B."/>
            <person name="Szollosi G."/>
            <person name="Zifcakova L."/>
            <person name="Stursova M."/>
            <person name="Spatafora J.W."/>
            <person name="Tedersoo L."/>
            <person name="Vaario L.-M."/>
            <person name="Yamada A."/>
            <person name="Yan M."/>
            <person name="Wang P."/>
            <person name="Xu J."/>
            <person name="Bruns T."/>
            <person name="Baldrian P."/>
            <person name="Vilgalys R."/>
            <person name="Henrissat B."/>
            <person name="Grigoriev I.V."/>
            <person name="Hibbett D."/>
            <person name="Nagy L.G."/>
            <person name="Martin F.M."/>
        </authorList>
    </citation>
    <scope>NUCLEOTIDE SEQUENCE</scope>
    <source>
        <strain evidence="2">UH-Tt-Lm1</strain>
    </source>
</reference>
<evidence type="ECO:0000256" key="1">
    <source>
        <dbReference type="SAM" id="MobiDB-lite"/>
    </source>
</evidence>
<proteinExistence type="predicted"/>
<sequence length="115" mass="12222">MSSDKHTSNERNETSSLEIDMSTLASLIASTTTISTTNGARTSDHGAVADEDTDELGMEEVEELMNRIEAANGIADGVEDKLNGILEHLDGLLSSLEAEGETKENDGSKNSQPEP</sequence>
<accession>A0A9P6L1S0</accession>
<feature type="region of interest" description="Disordered" evidence="1">
    <location>
        <begin position="1"/>
        <end position="20"/>
    </location>
</feature>
<dbReference type="OrthoDB" id="2595043at2759"/>
<dbReference type="EMBL" id="WIUZ02000019">
    <property type="protein sequence ID" value="KAF9779499.1"/>
    <property type="molecule type" value="Genomic_DNA"/>
</dbReference>
<dbReference type="AlphaFoldDB" id="A0A9P6L1S0"/>
<dbReference type="Proteomes" id="UP000736335">
    <property type="component" value="Unassembled WGS sequence"/>
</dbReference>